<evidence type="ECO:0000313" key="2">
    <source>
        <dbReference type="EMBL" id="EKC77241.1"/>
    </source>
</evidence>
<dbReference type="Pfam" id="PF13276">
    <property type="entry name" value="HTH_21"/>
    <property type="match status" value="1"/>
</dbReference>
<dbReference type="PANTHER" id="PTHR46889">
    <property type="entry name" value="TRANSPOSASE INSF FOR INSERTION SEQUENCE IS3B-RELATED"/>
    <property type="match status" value="1"/>
</dbReference>
<dbReference type="EMBL" id="AJWZ01000309">
    <property type="protein sequence ID" value="EKC77241.1"/>
    <property type="molecule type" value="Genomic_DNA"/>
</dbReference>
<proteinExistence type="predicted"/>
<dbReference type="InterPro" id="IPR050900">
    <property type="entry name" value="Transposase_IS3/IS150/IS904"/>
</dbReference>
<reference evidence="2" key="1">
    <citation type="journal article" date="2013" name="Environ. Microbiol.">
        <title>Microbiota from the distal guts of lean and obese adolescents exhibit partial functional redundancy besides clear differences in community structure.</title>
        <authorList>
            <person name="Ferrer M."/>
            <person name="Ruiz A."/>
            <person name="Lanza F."/>
            <person name="Haange S.B."/>
            <person name="Oberbach A."/>
            <person name="Till H."/>
            <person name="Bargiela R."/>
            <person name="Campoy C."/>
            <person name="Segura M.T."/>
            <person name="Richter M."/>
            <person name="von Bergen M."/>
            <person name="Seifert J."/>
            <person name="Suarez A."/>
        </authorList>
    </citation>
    <scope>NUCLEOTIDE SEQUENCE</scope>
</reference>
<feature type="domain" description="HTH-like" evidence="1">
    <location>
        <begin position="26"/>
        <end position="78"/>
    </location>
</feature>
<evidence type="ECO:0000259" key="1">
    <source>
        <dbReference type="Pfam" id="PF13276"/>
    </source>
</evidence>
<organism evidence="2">
    <name type="scientific">human gut metagenome</name>
    <dbReference type="NCBI Taxonomy" id="408170"/>
    <lineage>
        <taxon>unclassified sequences</taxon>
        <taxon>metagenomes</taxon>
        <taxon>organismal metagenomes</taxon>
    </lineage>
</organism>
<comment type="caution">
    <text evidence="2">The sequence shown here is derived from an EMBL/GenBank/DDBJ whole genome shotgun (WGS) entry which is preliminary data.</text>
</comment>
<sequence length="124" mass="14759">MLQLSGLARSTFYYYIQHPIKDKYKKEKQEILYIFLANKGRYGYRRILIVLRQKGYTINHKTVLKLMKELNLKGKQRKNSKYRSYKGEIGKIADNLLKREFTATKPFEKLATDVTEFKVCNDKV</sequence>
<dbReference type="AlphaFoldDB" id="K1V066"/>
<protein>
    <submittedName>
        <fullName evidence="2">Integrase catalytic region</fullName>
    </submittedName>
</protein>
<dbReference type="PANTHER" id="PTHR46889:SF4">
    <property type="entry name" value="TRANSPOSASE INSO FOR INSERTION SEQUENCE ELEMENT IS911B-RELATED"/>
    <property type="match status" value="1"/>
</dbReference>
<feature type="non-terminal residue" evidence="2">
    <location>
        <position position="124"/>
    </location>
</feature>
<gene>
    <name evidence="2" type="ORF">OBE_00457</name>
</gene>
<dbReference type="InterPro" id="IPR025948">
    <property type="entry name" value="HTH-like_dom"/>
</dbReference>
<accession>K1V066</accession>
<name>K1V066_9ZZZZ</name>